<protein>
    <recommendedName>
        <fullName evidence="3">Protein phosphatase</fullName>
        <ecNumber evidence="3">3.1.3.16</ecNumber>
    </recommendedName>
</protein>
<dbReference type="InterPro" id="IPR001932">
    <property type="entry name" value="PPM-type_phosphatase-like_dom"/>
</dbReference>
<evidence type="ECO:0000259" key="5">
    <source>
        <dbReference type="PROSITE" id="PS51746"/>
    </source>
</evidence>
<dbReference type="PROSITE" id="PS51746">
    <property type="entry name" value="PPM_2"/>
    <property type="match status" value="1"/>
</dbReference>
<accession>A0A4U6WP75</accession>
<dbReference type="Gramene" id="TKW40487">
    <property type="protein sequence ID" value="TKW40487"/>
    <property type="gene ID" value="SEVIR_1G249100v2"/>
</dbReference>
<comment type="cofactor">
    <cofactor evidence="3">
        <name>Mg(2+)</name>
        <dbReference type="ChEBI" id="CHEBI:18420"/>
    </cofactor>
</comment>
<evidence type="ECO:0000256" key="4">
    <source>
        <dbReference type="SAM" id="MobiDB-lite"/>
    </source>
</evidence>
<dbReference type="Gene3D" id="3.60.40.10">
    <property type="entry name" value="PPM-type phosphatase domain"/>
    <property type="match status" value="1"/>
</dbReference>
<feature type="domain" description="PPM-type phosphatase" evidence="5">
    <location>
        <begin position="62"/>
        <end position="309"/>
    </location>
</feature>
<feature type="region of interest" description="Disordered" evidence="4">
    <location>
        <begin position="41"/>
        <end position="62"/>
    </location>
</feature>
<comment type="similarity">
    <text evidence="3">Belongs to the PP2C family.</text>
</comment>
<comment type="cofactor">
    <cofactor evidence="3">
        <name>Mn(2+)</name>
        <dbReference type="ChEBI" id="CHEBI:29035"/>
    </cofactor>
</comment>
<keyword evidence="3" id="KW-0378">Hydrolase</keyword>
<dbReference type="AlphaFoldDB" id="A0A4U6WP75"/>
<comment type="catalytic activity">
    <reaction evidence="1 3">
        <text>O-phospho-L-seryl-[protein] + H2O = L-seryl-[protein] + phosphate</text>
        <dbReference type="Rhea" id="RHEA:20629"/>
        <dbReference type="Rhea" id="RHEA-COMP:9863"/>
        <dbReference type="Rhea" id="RHEA-COMP:11604"/>
        <dbReference type="ChEBI" id="CHEBI:15377"/>
        <dbReference type="ChEBI" id="CHEBI:29999"/>
        <dbReference type="ChEBI" id="CHEBI:43474"/>
        <dbReference type="ChEBI" id="CHEBI:83421"/>
        <dbReference type="EC" id="3.1.3.16"/>
    </reaction>
</comment>
<dbReference type="InterPro" id="IPR039123">
    <property type="entry name" value="PPTC7"/>
</dbReference>
<keyword evidence="7" id="KW-1185">Reference proteome</keyword>
<dbReference type="Proteomes" id="UP000298652">
    <property type="component" value="Chromosome 1"/>
</dbReference>
<dbReference type="SMART" id="SM00332">
    <property type="entry name" value="PP2Cc"/>
    <property type="match status" value="1"/>
</dbReference>
<sequence length="314" mass="33970">MTRAPETLEPIQETLREINERTPEVRVGRFSTRVLLALGTEVASSPPEDGDAGHRHRAERPDKRPCALRMDWAACDLPLHGEDAHFGHAEAGFVGVADGVGGYRDRGVDAGAFARELMASALENVELTAKARRLRPKEVLKRAYETAVIKCTPGASTAVILSLDRTALSWAYVGDSAFAVLRGGRIVYRSIEQRRRFNFPYQLSSNGDGDSLTKAMVGDMSVRDGDVVVVGTDGLFDNMHDCQLERAVQMGTELGFSPKNMADIIASIAYDVSKNKRACSPFSLAHLKASGEGGCGGKEDDITVIVAYIVAKDS</sequence>
<dbReference type="SUPFAM" id="SSF81606">
    <property type="entry name" value="PP2C-like"/>
    <property type="match status" value="1"/>
</dbReference>
<dbReference type="GO" id="GO:0046872">
    <property type="term" value="F:metal ion binding"/>
    <property type="evidence" value="ECO:0007669"/>
    <property type="project" value="UniProtKB-UniRule"/>
</dbReference>
<dbReference type="PANTHER" id="PTHR12320">
    <property type="entry name" value="PROTEIN PHOSPHATASE 2C"/>
    <property type="match status" value="1"/>
</dbReference>
<dbReference type="PANTHER" id="PTHR12320:SF81">
    <property type="entry name" value="PROTEIN PHOSPHATASE 2C 23-RELATED"/>
    <property type="match status" value="1"/>
</dbReference>
<gene>
    <name evidence="6" type="ORF">SEVIR_1G249100v2</name>
</gene>
<keyword evidence="3" id="KW-0460">Magnesium</keyword>
<evidence type="ECO:0000256" key="2">
    <source>
        <dbReference type="ARBA" id="ARBA00048336"/>
    </source>
</evidence>
<evidence type="ECO:0000313" key="7">
    <source>
        <dbReference type="Proteomes" id="UP000298652"/>
    </source>
</evidence>
<keyword evidence="3" id="KW-0479">Metal-binding</keyword>
<dbReference type="Pfam" id="PF07228">
    <property type="entry name" value="SpoIIE"/>
    <property type="match status" value="1"/>
</dbReference>
<dbReference type="OMA" id="RFNFPYQ"/>
<dbReference type="EC" id="3.1.3.16" evidence="3"/>
<keyword evidence="3" id="KW-0904">Protein phosphatase</keyword>
<name>A0A4U6WP75_SETVI</name>
<evidence type="ECO:0000256" key="1">
    <source>
        <dbReference type="ARBA" id="ARBA00047761"/>
    </source>
</evidence>
<evidence type="ECO:0000256" key="3">
    <source>
        <dbReference type="RuleBase" id="RU366020"/>
    </source>
</evidence>
<dbReference type="EMBL" id="CM016552">
    <property type="protein sequence ID" value="TKW40487.1"/>
    <property type="molecule type" value="Genomic_DNA"/>
</dbReference>
<proteinExistence type="inferred from homology"/>
<keyword evidence="3" id="KW-0464">Manganese</keyword>
<reference evidence="6" key="1">
    <citation type="submission" date="2019-03" db="EMBL/GenBank/DDBJ databases">
        <title>WGS assembly of Setaria viridis.</title>
        <authorList>
            <person name="Huang P."/>
            <person name="Jenkins J."/>
            <person name="Grimwood J."/>
            <person name="Barry K."/>
            <person name="Healey A."/>
            <person name="Mamidi S."/>
            <person name="Sreedasyam A."/>
            <person name="Shu S."/>
            <person name="Feldman M."/>
            <person name="Wu J."/>
            <person name="Yu Y."/>
            <person name="Chen C."/>
            <person name="Johnson J."/>
            <person name="Rokhsar D."/>
            <person name="Baxter I."/>
            <person name="Schmutz J."/>
            <person name="Brutnell T."/>
            <person name="Kellogg E."/>
        </authorList>
    </citation>
    <scope>NUCLEOTIDE SEQUENCE [LARGE SCALE GENOMIC DNA]</scope>
</reference>
<dbReference type="InterPro" id="IPR036457">
    <property type="entry name" value="PPM-type-like_dom_sf"/>
</dbReference>
<organism evidence="6 7">
    <name type="scientific">Setaria viridis</name>
    <name type="common">Green bristlegrass</name>
    <name type="synonym">Setaria italica subsp. viridis</name>
    <dbReference type="NCBI Taxonomy" id="4556"/>
    <lineage>
        <taxon>Eukaryota</taxon>
        <taxon>Viridiplantae</taxon>
        <taxon>Streptophyta</taxon>
        <taxon>Embryophyta</taxon>
        <taxon>Tracheophyta</taxon>
        <taxon>Spermatophyta</taxon>
        <taxon>Magnoliopsida</taxon>
        <taxon>Liliopsida</taxon>
        <taxon>Poales</taxon>
        <taxon>Poaceae</taxon>
        <taxon>PACMAD clade</taxon>
        <taxon>Panicoideae</taxon>
        <taxon>Panicodae</taxon>
        <taxon>Paniceae</taxon>
        <taxon>Cenchrinae</taxon>
        <taxon>Setaria</taxon>
    </lineage>
</organism>
<dbReference type="GO" id="GO:0004722">
    <property type="term" value="F:protein serine/threonine phosphatase activity"/>
    <property type="evidence" value="ECO:0007669"/>
    <property type="project" value="UniProtKB-EC"/>
</dbReference>
<comment type="catalytic activity">
    <reaction evidence="2 3">
        <text>O-phospho-L-threonyl-[protein] + H2O = L-threonyl-[protein] + phosphate</text>
        <dbReference type="Rhea" id="RHEA:47004"/>
        <dbReference type="Rhea" id="RHEA-COMP:11060"/>
        <dbReference type="Rhea" id="RHEA-COMP:11605"/>
        <dbReference type="ChEBI" id="CHEBI:15377"/>
        <dbReference type="ChEBI" id="CHEBI:30013"/>
        <dbReference type="ChEBI" id="CHEBI:43474"/>
        <dbReference type="ChEBI" id="CHEBI:61977"/>
        <dbReference type="EC" id="3.1.3.16"/>
    </reaction>
</comment>
<evidence type="ECO:0000313" key="6">
    <source>
        <dbReference type="EMBL" id="TKW40487.1"/>
    </source>
</evidence>